<gene>
    <name evidence="3" type="ORF">V5N11_032697</name>
</gene>
<sequence length="70" mass="7593">MAPKTSNLVALLLSFFLLFVSSQVVVADAKRHQLNKLRLDCVSFPYPPPPPPVAPPIYVPPSRSPKGKGP</sequence>
<dbReference type="AlphaFoldDB" id="A0ABD0ZP39"/>
<evidence type="ECO:0000256" key="2">
    <source>
        <dbReference type="SAM" id="SignalP"/>
    </source>
</evidence>
<dbReference type="EMBL" id="JBANAX010000829">
    <property type="protein sequence ID" value="KAL1192234.1"/>
    <property type="molecule type" value="Genomic_DNA"/>
</dbReference>
<evidence type="ECO:0000313" key="4">
    <source>
        <dbReference type="Proteomes" id="UP001558713"/>
    </source>
</evidence>
<feature type="signal peptide" evidence="2">
    <location>
        <begin position="1"/>
        <end position="22"/>
    </location>
</feature>
<proteinExistence type="predicted"/>
<feature type="region of interest" description="Disordered" evidence="1">
    <location>
        <begin position="48"/>
        <end position="70"/>
    </location>
</feature>
<protein>
    <submittedName>
        <fullName evidence="3">Serine rich endogenous peptide 14</fullName>
    </submittedName>
</protein>
<feature type="chain" id="PRO_5044759582" evidence="2">
    <location>
        <begin position="23"/>
        <end position="70"/>
    </location>
</feature>
<keyword evidence="2" id="KW-0732">Signal</keyword>
<organism evidence="3 4">
    <name type="scientific">Cardamine amara subsp. amara</name>
    <dbReference type="NCBI Taxonomy" id="228776"/>
    <lineage>
        <taxon>Eukaryota</taxon>
        <taxon>Viridiplantae</taxon>
        <taxon>Streptophyta</taxon>
        <taxon>Embryophyta</taxon>
        <taxon>Tracheophyta</taxon>
        <taxon>Spermatophyta</taxon>
        <taxon>Magnoliopsida</taxon>
        <taxon>eudicotyledons</taxon>
        <taxon>Gunneridae</taxon>
        <taxon>Pentapetalae</taxon>
        <taxon>rosids</taxon>
        <taxon>malvids</taxon>
        <taxon>Brassicales</taxon>
        <taxon>Brassicaceae</taxon>
        <taxon>Cardamineae</taxon>
        <taxon>Cardamine</taxon>
    </lineage>
</organism>
<comment type="caution">
    <text evidence="3">The sequence shown here is derived from an EMBL/GenBank/DDBJ whole genome shotgun (WGS) entry which is preliminary data.</text>
</comment>
<reference evidence="3 4" key="1">
    <citation type="submission" date="2024-04" db="EMBL/GenBank/DDBJ databases">
        <title>Genome assembly C_amara_ONT_v2.</title>
        <authorList>
            <person name="Yant L."/>
            <person name="Moore C."/>
            <person name="Slenker M."/>
        </authorList>
    </citation>
    <scope>NUCLEOTIDE SEQUENCE [LARGE SCALE GENOMIC DNA]</scope>
    <source>
        <tissue evidence="3">Leaf</tissue>
    </source>
</reference>
<name>A0ABD0ZP39_CARAN</name>
<accession>A0ABD0ZP39</accession>
<dbReference type="Proteomes" id="UP001558713">
    <property type="component" value="Unassembled WGS sequence"/>
</dbReference>
<feature type="compositionally biased region" description="Pro residues" evidence="1">
    <location>
        <begin position="48"/>
        <end position="63"/>
    </location>
</feature>
<evidence type="ECO:0000256" key="1">
    <source>
        <dbReference type="SAM" id="MobiDB-lite"/>
    </source>
</evidence>
<keyword evidence="4" id="KW-1185">Reference proteome</keyword>
<evidence type="ECO:0000313" key="3">
    <source>
        <dbReference type="EMBL" id="KAL1192234.1"/>
    </source>
</evidence>